<accession>A0A3D9C7G5</accession>
<proteinExistence type="predicted"/>
<name>A0A3D9C7G5_9FLAO</name>
<reference evidence="2" key="1">
    <citation type="submission" date="2018-06" db="EMBL/GenBank/DDBJ databases">
        <authorList>
            <person name="Lum Nde A."/>
            <person name="Hugo C."/>
        </authorList>
    </citation>
    <scope>NUCLEOTIDE SEQUENCE [LARGE SCALE GENOMIC DNA]</scope>
    <source>
        <strain evidence="2">1_F178</strain>
    </source>
</reference>
<gene>
    <name evidence="1" type="ORF">DRF65_13960</name>
</gene>
<dbReference type="AlphaFoldDB" id="A0A3D9C7G5"/>
<comment type="caution">
    <text evidence="1">The sequence shown here is derived from an EMBL/GenBank/DDBJ whole genome shotgun (WGS) entry which is preliminary data.</text>
</comment>
<dbReference type="RefSeq" id="WP_115971375.1">
    <property type="nucleotide sequence ID" value="NZ_QNVT01000012.1"/>
</dbReference>
<dbReference type="EMBL" id="QNVT01000012">
    <property type="protein sequence ID" value="REC61837.1"/>
    <property type="molecule type" value="Genomic_DNA"/>
</dbReference>
<sequence length="185" mass="20998">MKKHVIILLMLLISVSGYAQRMVYKQKAVEVTVGILDSKEVNGNYYLNLTVNSFGRHGNYWIWGGEYQRRNIAFRQWNVPVDSYMGELGFSKQLLSDKRKFITLNLGVTAAAGYEIVNKGENILFDGARLEDQNQFVYGAGGRLSIETYLSDRIVFLLQGKLKVLWGTDLEQFRPGAGAGFRINF</sequence>
<evidence type="ECO:0000313" key="2">
    <source>
        <dbReference type="Proteomes" id="UP000256686"/>
    </source>
</evidence>
<evidence type="ECO:0000313" key="1">
    <source>
        <dbReference type="EMBL" id="REC61837.1"/>
    </source>
</evidence>
<dbReference type="Pfam" id="PF10626">
    <property type="entry name" value="TraO"/>
    <property type="match status" value="1"/>
</dbReference>
<keyword evidence="2" id="KW-1185">Reference proteome</keyword>
<dbReference type="Proteomes" id="UP000256686">
    <property type="component" value="Unassembled WGS sequence"/>
</dbReference>
<protein>
    <submittedName>
        <fullName evidence="1">Conjugal transfer protein TraO</fullName>
    </submittedName>
</protein>
<organism evidence="1 2">
    <name type="scientific">Chryseobacterium pennae</name>
    <dbReference type="NCBI Taxonomy" id="2258962"/>
    <lineage>
        <taxon>Bacteria</taxon>
        <taxon>Pseudomonadati</taxon>
        <taxon>Bacteroidota</taxon>
        <taxon>Flavobacteriia</taxon>
        <taxon>Flavobacteriales</taxon>
        <taxon>Weeksellaceae</taxon>
        <taxon>Chryseobacterium group</taxon>
        <taxon>Chryseobacterium</taxon>
    </lineage>
</organism>
<dbReference type="InterPro" id="IPR018899">
    <property type="entry name" value="Conjug_transposon_Tra0"/>
</dbReference>